<evidence type="ECO:0000313" key="1">
    <source>
        <dbReference type="EMBL" id="CAH1400201.1"/>
    </source>
</evidence>
<dbReference type="GO" id="GO:0005634">
    <property type="term" value="C:nucleus"/>
    <property type="evidence" value="ECO:0007669"/>
    <property type="project" value="TreeGrafter"/>
</dbReference>
<dbReference type="Gene3D" id="3.40.50.150">
    <property type="entry name" value="Vaccinia Virus protein VP39"/>
    <property type="match status" value="1"/>
</dbReference>
<dbReference type="Proteomes" id="UP001152798">
    <property type="component" value="Chromosome 4"/>
</dbReference>
<reference evidence="1" key="1">
    <citation type="submission" date="2022-01" db="EMBL/GenBank/DDBJ databases">
        <authorList>
            <person name="King R."/>
        </authorList>
    </citation>
    <scope>NUCLEOTIDE SEQUENCE</scope>
</reference>
<name>A0A9P0HDV8_NEZVI</name>
<dbReference type="SUPFAM" id="SSF53335">
    <property type="entry name" value="S-adenosyl-L-methionine-dependent methyltransferases"/>
    <property type="match status" value="1"/>
</dbReference>
<accession>A0A9P0HDV8</accession>
<evidence type="ECO:0000313" key="2">
    <source>
        <dbReference type="Proteomes" id="UP001152798"/>
    </source>
</evidence>
<organism evidence="1 2">
    <name type="scientific">Nezara viridula</name>
    <name type="common">Southern green stink bug</name>
    <name type="synonym">Cimex viridulus</name>
    <dbReference type="NCBI Taxonomy" id="85310"/>
    <lineage>
        <taxon>Eukaryota</taxon>
        <taxon>Metazoa</taxon>
        <taxon>Ecdysozoa</taxon>
        <taxon>Arthropoda</taxon>
        <taxon>Hexapoda</taxon>
        <taxon>Insecta</taxon>
        <taxon>Pterygota</taxon>
        <taxon>Neoptera</taxon>
        <taxon>Paraneoptera</taxon>
        <taxon>Hemiptera</taxon>
        <taxon>Heteroptera</taxon>
        <taxon>Panheteroptera</taxon>
        <taxon>Pentatomomorpha</taxon>
        <taxon>Pentatomoidea</taxon>
        <taxon>Pentatomidae</taxon>
        <taxon>Pentatominae</taxon>
        <taxon>Nezara</taxon>
    </lineage>
</organism>
<dbReference type="GO" id="GO:0008276">
    <property type="term" value="F:protein methyltransferase activity"/>
    <property type="evidence" value="ECO:0007669"/>
    <property type="project" value="InterPro"/>
</dbReference>
<keyword evidence="2" id="KW-1185">Reference proteome</keyword>
<dbReference type="AlphaFoldDB" id="A0A9P0HDV8"/>
<dbReference type="PANTHER" id="PTHR23108">
    <property type="entry name" value="METHYLTRANSFERASE-RELATED"/>
    <property type="match status" value="1"/>
</dbReference>
<dbReference type="PANTHER" id="PTHR23108:SF0">
    <property type="entry name" value="METHYLTRANSFERASE-LIKE PROTEIN 22"/>
    <property type="match status" value="1"/>
</dbReference>
<dbReference type="InterPro" id="IPR038899">
    <property type="entry name" value="METTL22"/>
</dbReference>
<dbReference type="OrthoDB" id="46564at2759"/>
<protein>
    <recommendedName>
        <fullName evidence="3">Methyltransferase-like protein 22</fullName>
    </recommendedName>
</protein>
<sequence length="279" mass="32223">MSDSLEVKSELYDEDEFCNRSSPHHSNTIFFLQFFQTHENIDFSIKSDGDEDVIVPRRKYQTIDIECSPSTSLSLVGLQLWRGAFVLADFILSNHVDFSSKTVLEVGSGVGFTSIVASMFAKEVICTDIADEGLLDMIKRNIKRNESIIKADVSVLPLDFYSDHYSEELTKKLENVDIILAADVIYDNDLTEAFVKTLIKLLNTPKKKKFYIALEKRYVFTLADMDTVAPCYEHFLSIFLKASRRSPMCAWRVKEMNIDFEQRFKYERSKHLVMWEILT</sequence>
<dbReference type="InterPro" id="IPR029063">
    <property type="entry name" value="SAM-dependent_MTases_sf"/>
</dbReference>
<dbReference type="EMBL" id="OV725080">
    <property type="protein sequence ID" value="CAH1400201.1"/>
    <property type="molecule type" value="Genomic_DNA"/>
</dbReference>
<gene>
    <name evidence="1" type="ORF">NEZAVI_LOCUS9494</name>
</gene>
<dbReference type="Pfam" id="PF10294">
    <property type="entry name" value="Methyltransf_16"/>
    <property type="match status" value="1"/>
</dbReference>
<dbReference type="CDD" id="cd02440">
    <property type="entry name" value="AdoMet_MTases"/>
    <property type="match status" value="1"/>
</dbReference>
<evidence type="ECO:0008006" key="3">
    <source>
        <dbReference type="Google" id="ProtNLM"/>
    </source>
</evidence>
<proteinExistence type="predicted"/>
<dbReference type="InterPro" id="IPR019410">
    <property type="entry name" value="Methyltransf_16"/>
</dbReference>